<proteinExistence type="predicted"/>
<dbReference type="Pfam" id="PF00668">
    <property type="entry name" value="Condensation"/>
    <property type="match status" value="1"/>
</dbReference>
<dbReference type="PANTHER" id="PTHR45527">
    <property type="entry name" value="NONRIBOSOMAL PEPTIDE SYNTHETASE"/>
    <property type="match status" value="1"/>
</dbReference>
<dbReference type="PANTHER" id="PTHR45527:SF1">
    <property type="entry name" value="FATTY ACID SYNTHASE"/>
    <property type="match status" value="1"/>
</dbReference>
<evidence type="ECO:0000259" key="1">
    <source>
        <dbReference type="Pfam" id="PF00668"/>
    </source>
</evidence>
<organism evidence="2 3">
    <name type="scientific">Nocardia iowensis</name>
    <dbReference type="NCBI Taxonomy" id="204891"/>
    <lineage>
        <taxon>Bacteria</taxon>
        <taxon>Bacillati</taxon>
        <taxon>Actinomycetota</taxon>
        <taxon>Actinomycetes</taxon>
        <taxon>Mycobacteriales</taxon>
        <taxon>Nocardiaceae</taxon>
        <taxon>Nocardia</taxon>
    </lineage>
</organism>
<evidence type="ECO:0000313" key="3">
    <source>
        <dbReference type="Proteomes" id="UP000694257"/>
    </source>
</evidence>
<dbReference type="Proteomes" id="UP000694257">
    <property type="component" value="Chromosome"/>
</dbReference>
<accession>A0ABX8RJ08</accession>
<protein>
    <recommendedName>
        <fullName evidence="1">Condensation domain-containing protein</fullName>
    </recommendedName>
</protein>
<dbReference type="InterPro" id="IPR001242">
    <property type="entry name" value="Condensation_dom"/>
</dbReference>
<feature type="domain" description="Condensation" evidence="1">
    <location>
        <begin position="7"/>
        <end position="422"/>
    </location>
</feature>
<dbReference type="EMBL" id="CP078145">
    <property type="protein sequence ID" value="QXN88440.1"/>
    <property type="molecule type" value="Genomic_DNA"/>
</dbReference>
<evidence type="ECO:0000313" key="2">
    <source>
        <dbReference type="EMBL" id="QXN88440.1"/>
    </source>
</evidence>
<reference evidence="2 3" key="1">
    <citation type="submission" date="2021-07" db="EMBL/GenBank/DDBJ databases">
        <title>Whole Genome Sequence of Nocardia Iowensis.</title>
        <authorList>
            <person name="Lamm A."/>
            <person name="Collins-Fairclough A.M."/>
            <person name="Bunk B."/>
            <person name="Sproer C."/>
        </authorList>
    </citation>
    <scope>NUCLEOTIDE SEQUENCE [LARGE SCALE GENOMIC DNA]</scope>
    <source>
        <strain evidence="2 3">NRRL 5646</strain>
    </source>
</reference>
<dbReference type="RefSeq" id="WP_218469323.1">
    <property type="nucleotide sequence ID" value="NZ_BAABJN010000008.1"/>
</dbReference>
<sequence>MTIREEPASTGQRLLWFLERYRDRHGALNCPTLCRLRGAVDSAVVDSALSALVERHEALRTTFTGKGRELTQAIGEPIPVRANVVDLSGRSDAASVAFQEVYRELRTPIDATVRPLRAVLWKLGDREAILCLNVHNMLCDLWSSTILLEDFAALLDGRDPEPVDWQFADFAAAERRYLAGPQGRRHREYWEARLAGLQTLELPLKPLEAGVTGKRTSRSRTLGQPVSQQLAQLARDCHTTVFAVLLACFYVLLHRLSGQTDLSVASLFANRSRRETQRTVGQLTNLLVLRSFCAPDDTFTELVGRAHEAVVGAFTHQGMPYHLLRTKASGAGTPVDSVVFQAAAAPIERTITAGDIAIEALVPDVLSRFDLEFAVMPSAHDTAVRVFFTEQRLDPGTADAMLADYAEIAAAVAAAPGRRIRSLG</sequence>
<keyword evidence="3" id="KW-1185">Reference proteome</keyword>
<gene>
    <name evidence="2" type="ORF">KV110_22855</name>
</gene>
<name>A0ABX8RJ08_NOCIO</name>